<sequence length="61" mass="6789">DVYKRQVPETFVGHEITVDVTDGGEVELCGDSFTVPEGDQTLPEYVAVFLMARGRAEKEKE</sequence>
<evidence type="ECO:0000313" key="2">
    <source>
        <dbReference type="Proteomes" id="UP000011615"/>
    </source>
</evidence>
<comment type="caution">
    <text evidence="1">The sequence shown here is derived from an EMBL/GenBank/DDBJ whole genome shotgun (WGS) entry which is preliminary data.</text>
</comment>
<dbReference type="AlphaFoldDB" id="M0CAY1"/>
<evidence type="ECO:0000313" key="1">
    <source>
        <dbReference type="EMBL" id="ELZ20451.1"/>
    </source>
</evidence>
<dbReference type="STRING" id="1230457.C476_11211"/>
<protein>
    <submittedName>
        <fullName evidence="1">DNA primase small subunit</fullName>
    </submittedName>
</protein>
<feature type="non-terminal residue" evidence="1">
    <location>
        <position position="1"/>
    </location>
</feature>
<reference evidence="1 2" key="1">
    <citation type="journal article" date="2014" name="PLoS Genet.">
        <title>Phylogenetically driven sequencing of extremely halophilic archaea reveals strategies for static and dynamic osmo-response.</title>
        <authorList>
            <person name="Becker E.A."/>
            <person name="Seitzer P.M."/>
            <person name="Tritt A."/>
            <person name="Larsen D."/>
            <person name="Krusor M."/>
            <person name="Yao A.I."/>
            <person name="Wu D."/>
            <person name="Madern D."/>
            <person name="Eisen J.A."/>
            <person name="Darling A.E."/>
            <person name="Facciotti M.T."/>
        </authorList>
    </citation>
    <scope>NUCLEOTIDE SEQUENCE [LARGE SCALE GENOMIC DNA]</scope>
    <source>
        <strain evidence="1 2">JCM 13563</strain>
    </source>
</reference>
<dbReference type="Proteomes" id="UP000011615">
    <property type="component" value="Unassembled WGS sequence"/>
</dbReference>
<proteinExistence type="predicted"/>
<dbReference type="eggNOG" id="arCOG04110">
    <property type="taxonomic scope" value="Archaea"/>
</dbReference>
<organism evidence="1 2">
    <name type="scientific">Natrinema limicola JCM 13563</name>
    <dbReference type="NCBI Taxonomy" id="1230457"/>
    <lineage>
        <taxon>Archaea</taxon>
        <taxon>Methanobacteriati</taxon>
        <taxon>Methanobacteriota</taxon>
        <taxon>Stenosarchaea group</taxon>
        <taxon>Halobacteria</taxon>
        <taxon>Halobacteriales</taxon>
        <taxon>Natrialbaceae</taxon>
        <taxon>Natrinema</taxon>
    </lineage>
</organism>
<accession>M0CAY1</accession>
<keyword evidence="2" id="KW-1185">Reference proteome</keyword>
<dbReference type="EMBL" id="AOIT01000038">
    <property type="protein sequence ID" value="ELZ20451.1"/>
    <property type="molecule type" value="Genomic_DNA"/>
</dbReference>
<dbReference type="PATRIC" id="fig|1230457.4.peg.2260"/>
<name>M0CAY1_9EURY</name>
<gene>
    <name evidence="1" type="ORF">C476_11211</name>
</gene>